<dbReference type="Proteomes" id="UP000223906">
    <property type="component" value="Segment"/>
</dbReference>
<reference evidence="1 2" key="1">
    <citation type="submission" date="2017-02" db="EMBL/GenBank/DDBJ databases">
        <title>The first characterized phage against a member of the ecologically important #sphingomonads reveals high dissimilarity against all other known phages.</title>
        <authorList>
            <person name="Nielsen T.K."/>
            <person name="Carstens A.B."/>
            <person name="Kot W."/>
            <person name="Lametsch R."/>
            <person name="Neve H."/>
            <person name="Hansen L.H."/>
        </authorList>
    </citation>
    <scope>NUCLEOTIDE SEQUENCE [LARGE SCALE GENOMIC DNA]</scope>
</reference>
<keyword evidence="2" id="KW-1185">Reference proteome</keyword>
<evidence type="ECO:0000313" key="2">
    <source>
        <dbReference type="Proteomes" id="UP000223906"/>
    </source>
</evidence>
<sequence>MLDFLETLPIATPVARVERGPGVLVDGAYTDAGIVSRMFGENVEVDTYEIGVRGRGSLILDAKTFDSLLSTMIMVRAMADMPAAPAA</sequence>
<dbReference type="EMBL" id="KY629563">
    <property type="protein sequence ID" value="ARK07448.1"/>
    <property type="molecule type" value="Genomic_DNA"/>
</dbReference>
<gene>
    <name evidence="1" type="ORF">LAV_00048</name>
</gene>
<proteinExistence type="predicted"/>
<organism evidence="1 2">
    <name type="scientific">Sphingobium phage Lacusarx</name>
    <dbReference type="NCBI Taxonomy" id="1980139"/>
    <lineage>
        <taxon>Viruses</taxon>
        <taxon>Duplodnaviria</taxon>
        <taxon>Heunggongvirae</taxon>
        <taxon>Uroviricota</taxon>
        <taxon>Caudoviricetes</taxon>
        <taxon>Lacusarxvirus</taxon>
        <taxon>Lacusarxvirus lacusarx</taxon>
    </lineage>
</organism>
<name>A0A1W6DX08_9CAUD</name>
<protein>
    <submittedName>
        <fullName evidence="1">Uncharacterized protein</fullName>
    </submittedName>
</protein>
<evidence type="ECO:0000313" key="1">
    <source>
        <dbReference type="EMBL" id="ARK07448.1"/>
    </source>
</evidence>
<accession>A0A1W6DX08</accession>